<accession>A0A0D2MDU7</accession>
<feature type="non-terminal residue" evidence="1">
    <location>
        <position position="56"/>
    </location>
</feature>
<dbReference type="GeneID" id="25741902"/>
<proteinExistence type="predicted"/>
<sequence length="56" mass="6079">MAALTPAFYLSRILSGLGTTHSDFMDFFAVYTNIGAVYRPSSGSKIQDRHAILLVG</sequence>
<dbReference type="EMBL" id="KK102013">
    <property type="protein sequence ID" value="KIY98936.1"/>
    <property type="molecule type" value="Genomic_DNA"/>
</dbReference>
<evidence type="ECO:0000313" key="2">
    <source>
        <dbReference type="Proteomes" id="UP000054498"/>
    </source>
</evidence>
<dbReference type="KEGG" id="mng:MNEG_9027"/>
<name>A0A0D2MDU7_9CHLO</name>
<dbReference type="RefSeq" id="XP_013897956.1">
    <property type="nucleotide sequence ID" value="XM_014042502.1"/>
</dbReference>
<organism evidence="1 2">
    <name type="scientific">Monoraphidium neglectum</name>
    <dbReference type="NCBI Taxonomy" id="145388"/>
    <lineage>
        <taxon>Eukaryota</taxon>
        <taxon>Viridiplantae</taxon>
        <taxon>Chlorophyta</taxon>
        <taxon>core chlorophytes</taxon>
        <taxon>Chlorophyceae</taxon>
        <taxon>CS clade</taxon>
        <taxon>Sphaeropleales</taxon>
        <taxon>Selenastraceae</taxon>
        <taxon>Monoraphidium</taxon>
    </lineage>
</organism>
<dbReference type="AlphaFoldDB" id="A0A0D2MDU7"/>
<reference evidence="1 2" key="1">
    <citation type="journal article" date="2013" name="BMC Genomics">
        <title>Reconstruction of the lipid metabolism for the microalga Monoraphidium neglectum from its genome sequence reveals characteristics suitable for biofuel production.</title>
        <authorList>
            <person name="Bogen C."/>
            <person name="Al-Dilaimi A."/>
            <person name="Albersmeier A."/>
            <person name="Wichmann J."/>
            <person name="Grundmann M."/>
            <person name="Rupp O."/>
            <person name="Lauersen K.J."/>
            <person name="Blifernez-Klassen O."/>
            <person name="Kalinowski J."/>
            <person name="Goesmann A."/>
            <person name="Mussgnug J.H."/>
            <person name="Kruse O."/>
        </authorList>
    </citation>
    <scope>NUCLEOTIDE SEQUENCE [LARGE SCALE GENOMIC DNA]</scope>
    <source>
        <strain evidence="1 2">SAG 48.87</strain>
    </source>
</reference>
<dbReference type="Proteomes" id="UP000054498">
    <property type="component" value="Unassembled WGS sequence"/>
</dbReference>
<keyword evidence="2" id="KW-1185">Reference proteome</keyword>
<gene>
    <name evidence="1" type="ORF">MNEG_9027</name>
</gene>
<evidence type="ECO:0000313" key="1">
    <source>
        <dbReference type="EMBL" id="KIY98936.1"/>
    </source>
</evidence>
<protein>
    <submittedName>
        <fullName evidence="1">Uncharacterized protein</fullName>
    </submittedName>
</protein>